<dbReference type="EMBL" id="MCFA01000201">
    <property type="protein sequence ID" value="ORX99204.1"/>
    <property type="molecule type" value="Genomic_DNA"/>
</dbReference>
<dbReference type="Proteomes" id="UP000193144">
    <property type="component" value="Unassembled WGS sequence"/>
</dbReference>
<reference evidence="1 2" key="1">
    <citation type="submission" date="2016-07" db="EMBL/GenBank/DDBJ databases">
        <title>Pervasive Adenine N6-methylation of Active Genes in Fungi.</title>
        <authorList>
            <consortium name="DOE Joint Genome Institute"/>
            <person name="Mondo S.J."/>
            <person name="Dannebaum R.O."/>
            <person name="Kuo R.C."/>
            <person name="Labutti K."/>
            <person name="Haridas S."/>
            <person name="Kuo A."/>
            <person name="Salamov A."/>
            <person name="Ahrendt S.R."/>
            <person name="Lipzen A."/>
            <person name="Sullivan W."/>
            <person name="Andreopoulos W.B."/>
            <person name="Clum A."/>
            <person name="Lindquist E."/>
            <person name="Daum C."/>
            <person name="Ramamoorthy G.K."/>
            <person name="Gryganskyi A."/>
            <person name="Culley D."/>
            <person name="Magnuson J.K."/>
            <person name="James T.Y."/>
            <person name="O'Malley M.A."/>
            <person name="Stajich J.E."/>
            <person name="Spatafora J.W."/>
            <person name="Visel A."/>
            <person name="Grigoriev I.V."/>
        </authorList>
    </citation>
    <scope>NUCLEOTIDE SEQUENCE [LARGE SCALE GENOMIC DNA]</scope>
    <source>
        <strain evidence="1 2">CBS 115471</strain>
    </source>
</reference>
<comment type="caution">
    <text evidence="1">The sequence shown here is derived from an EMBL/GenBank/DDBJ whole genome shotgun (WGS) entry which is preliminary data.</text>
</comment>
<dbReference type="AlphaFoldDB" id="A0A1Y1YNP6"/>
<sequence length="276" mass="31765">MNCAVDIYRQLNEPFLKDYPDFVDYWEIIRFLYNGYMNPASGAEDNAEQGRKGWYDLDGVVLSPRTLVCEVTTKHYFEEYITYTATEADLVFLYWDTNLETGTFLGTFIDMHCELGNEASWAFARFKETSTWALVSMKEAYEFGKTCKCSYYHELNGSHMAEAITKLEVIFDDSIEELEGEWLNKLKKTKSFDLFLYHKMNPLLCGLLLQRALCFLGDFGAGLASDDLCVLSAIHLYNGALWNTLLPPNNRWSDLEYVVDNLGESHLIVGKRPDKD</sequence>
<keyword evidence="2" id="KW-1185">Reference proteome</keyword>
<organism evidence="1 2">
    <name type="scientific">Clohesyomyces aquaticus</name>
    <dbReference type="NCBI Taxonomy" id="1231657"/>
    <lineage>
        <taxon>Eukaryota</taxon>
        <taxon>Fungi</taxon>
        <taxon>Dikarya</taxon>
        <taxon>Ascomycota</taxon>
        <taxon>Pezizomycotina</taxon>
        <taxon>Dothideomycetes</taxon>
        <taxon>Pleosporomycetidae</taxon>
        <taxon>Pleosporales</taxon>
        <taxon>Lindgomycetaceae</taxon>
        <taxon>Clohesyomyces</taxon>
    </lineage>
</organism>
<dbReference type="OrthoDB" id="3640263at2759"/>
<evidence type="ECO:0000313" key="1">
    <source>
        <dbReference type="EMBL" id="ORX99204.1"/>
    </source>
</evidence>
<protein>
    <submittedName>
        <fullName evidence="1">Uncharacterized protein</fullName>
    </submittedName>
</protein>
<gene>
    <name evidence="1" type="ORF">BCR34DRAFT_592959</name>
</gene>
<evidence type="ECO:0000313" key="2">
    <source>
        <dbReference type="Proteomes" id="UP000193144"/>
    </source>
</evidence>
<name>A0A1Y1YNP6_9PLEO</name>
<accession>A0A1Y1YNP6</accession>
<dbReference type="STRING" id="1231657.A0A1Y1YNP6"/>
<proteinExistence type="predicted"/>